<dbReference type="GO" id="GO:0005664">
    <property type="term" value="C:nuclear origin of replication recognition complex"/>
    <property type="evidence" value="ECO:0007669"/>
    <property type="project" value="TreeGrafter"/>
</dbReference>
<dbReference type="Gene3D" id="1.10.8.60">
    <property type="match status" value="1"/>
</dbReference>
<evidence type="ECO:0000256" key="8">
    <source>
        <dbReference type="ARBA" id="ARBA00023125"/>
    </source>
</evidence>
<name>A0A1Y2BSI6_9BASI</name>
<dbReference type="Pfam" id="PF00004">
    <property type="entry name" value="AAA"/>
    <property type="match status" value="1"/>
</dbReference>
<dbReference type="InterPro" id="IPR027417">
    <property type="entry name" value="P-loop_NTPase"/>
</dbReference>
<dbReference type="InterPro" id="IPR003593">
    <property type="entry name" value="AAA+_ATPase"/>
</dbReference>
<dbReference type="AlphaFoldDB" id="A0A1Y2BSI6"/>
<evidence type="ECO:0000313" key="14">
    <source>
        <dbReference type="Proteomes" id="UP000193467"/>
    </source>
</evidence>
<keyword evidence="4" id="KW-0479">Metal-binding</keyword>
<feature type="region of interest" description="Disordered" evidence="11">
    <location>
        <begin position="269"/>
        <end position="291"/>
    </location>
</feature>
<dbReference type="InterPro" id="IPR050311">
    <property type="entry name" value="ORC1/CDC6"/>
</dbReference>
<evidence type="ECO:0000256" key="2">
    <source>
        <dbReference type="ARBA" id="ARBA00008398"/>
    </source>
</evidence>
<evidence type="ECO:0000313" key="13">
    <source>
        <dbReference type="EMBL" id="ORY37703.1"/>
    </source>
</evidence>
<dbReference type="SMART" id="SM00382">
    <property type="entry name" value="AAA"/>
    <property type="match status" value="1"/>
</dbReference>
<accession>A0A1Y2BSI6</accession>
<dbReference type="InterPro" id="IPR003959">
    <property type="entry name" value="ATPase_AAA_core"/>
</dbReference>
<comment type="caution">
    <text evidence="13">The sequence shown here is derived from an EMBL/GenBank/DDBJ whole genome shotgun (WGS) entry which is preliminary data.</text>
</comment>
<dbReference type="PANTHER" id="PTHR10763">
    <property type="entry name" value="CELL DIVISION CONTROL PROTEIN 6-RELATED"/>
    <property type="match status" value="1"/>
</dbReference>
<gene>
    <name evidence="13" type="ORF">BCR35DRAFT_273411</name>
</gene>
<feature type="domain" description="AAA+ ATPase" evidence="12">
    <location>
        <begin position="40"/>
        <end position="190"/>
    </location>
</feature>
<keyword evidence="6 10" id="KW-0067">ATP-binding</keyword>
<dbReference type="OrthoDB" id="1926878at2759"/>
<dbReference type="InParanoid" id="A0A1Y2BSI6"/>
<keyword evidence="5 10" id="KW-0547">Nucleotide-binding</keyword>
<comment type="subunit">
    <text evidence="10">ORC is composed of six subunits.</text>
</comment>
<evidence type="ECO:0000256" key="6">
    <source>
        <dbReference type="ARBA" id="ARBA00022840"/>
    </source>
</evidence>
<feature type="non-terminal residue" evidence="13">
    <location>
        <position position="1"/>
    </location>
</feature>
<dbReference type="EMBL" id="MCGR01000162">
    <property type="protein sequence ID" value="ORY37703.1"/>
    <property type="molecule type" value="Genomic_DNA"/>
</dbReference>
<keyword evidence="9 10" id="KW-0539">Nucleus</keyword>
<dbReference type="FunFam" id="3.40.50.300:FF:000199">
    <property type="entry name" value="Origin recognition complex subunit 1"/>
    <property type="match status" value="1"/>
</dbReference>
<organism evidence="13 14">
    <name type="scientific">Leucosporidium creatinivorum</name>
    <dbReference type="NCBI Taxonomy" id="106004"/>
    <lineage>
        <taxon>Eukaryota</taxon>
        <taxon>Fungi</taxon>
        <taxon>Dikarya</taxon>
        <taxon>Basidiomycota</taxon>
        <taxon>Pucciniomycotina</taxon>
        <taxon>Microbotryomycetes</taxon>
        <taxon>Leucosporidiales</taxon>
        <taxon>Leucosporidium</taxon>
    </lineage>
</organism>
<dbReference type="GO" id="GO:0006270">
    <property type="term" value="P:DNA replication initiation"/>
    <property type="evidence" value="ECO:0007669"/>
    <property type="project" value="TreeGrafter"/>
</dbReference>
<dbReference type="GO" id="GO:0046872">
    <property type="term" value="F:metal ion binding"/>
    <property type="evidence" value="ECO:0007669"/>
    <property type="project" value="UniProtKB-KW"/>
</dbReference>
<dbReference type="GO" id="GO:0016887">
    <property type="term" value="F:ATP hydrolysis activity"/>
    <property type="evidence" value="ECO:0007669"/>
    <property type="project" value="InterPro"/>
</dbReference>
<evidence type="ECO:0000256" key="3">
    <source>
        <dbReference type="ARBA" id="ARBA00022705"/>
    </source>
</evidence>
<comment type="similarity">
    <text evidence="2 10">Belongs to the ORC1 family.</text>
</comment>
<keyword evidence="3 10" id="KW-0235">DNA replication</keyword>
<evidence type="ECO:0000256" key="4">
    <source>
        <dbReference type="ARBA" id="ARBA00022723"/>
    </source>
</evidence>
<dbReference type="GO" id="GO:0005524">
    <property type="term" value="F:ATP binding"/>
    <property type="evidence" value="ECO:0007669"/>
    <property type="project" value="UniProtKB-KW"/>
</dbReference>
<evidence type="ECO:0000256" key="5">
    <source>
        <dbReference type="ARBA" id="ARBA00022741"/>
    </source>
</evidence>
<dbReference type="PANTHER" id="PTHR10763:SF23">
    <property type="entry name" value="ORIGIN RECOGNITION COMPLEX SUBUNIT 1"/>
    <property type="match status" value="1"/>
</dbReference>
<proteinExistence type="inferred from homology"/>
<evidence type="ECO:0000256" key="11">
    <source>
        <dbReference type="SAM" id="MobiDB-lite"/>
    </source>
</evidence>
<dbReference type="Pfam" id="PF22606">
    <property type="entry name" value="Cdc6-ORC-like_ATPase_lid"/>
    <property type="match status" value="1"/>
</dbReference>
<dbReference type="Gene3D" id="3.40.50.300">
    <property type="entry name" value="P-loop containing nucleotide triphosphate hydrolases"/>
    <property type="match status" value="1"/>
</dbReference>
<keyword evidence="8 10" id="KW-0238">DNA-binding</keyword>
<reference evidence="13 14" key="1">
    <citation type="submission" date="2016-07" db="EMBL/GenBank/DDBJ databases">
        <title>Pervasive Adenine N6-methylation of Active Genes in Fungi.</title>
        <authorList>
            <consortium name="DOE Joint Genome Institute"/>
            <person name="Mondo S.J."/>
            <person name="Dannebaum R.O."/>
            <person name="Kuo R.C."/>
            <person name="Labutti K."/>
            <person name="Haridas S."/>
            <person name="Kuo A."/>
            <person name="Salamov A."/>
            <person name="Ahrendt S.R."/>
            <person name="Lipzen A."/>
            <person name="Sullivan W."/>
            <person name="Andreopoulos W.B."/>
            <person name="Clum A."/>
            <person name="Lindquist E."/>
            <person name="Daum C."/>
            <person name="Ramamoorthy G.K."/>
            <person name="Gryganskyi A."/>
            <person name="Culley D."/>
            <person name="Magnuson J.K."/>
            <person name="James T.Y."/>
            <person name="O'Malley M.A."/>
            <person name="Stajich J.E."/>
            <person name="Spatafora J.W."/>
            <person name="Visel A."/>
            <person name="Grigoriev I.V."/>
        </authorList>
    </citation>
    <scope>NUCLEOTIDE SEQUENCE [LARGE SCALE GENOMIC DNA]</scope>
    <source>
        <strain evidence="13 14">62-1032</strain>
    </source>
</reference>
<evidence type="ECO:0000256" key="7">
    <source>
        <dbReference type="ARBA" id="ARBA00022842"/>
    </source>
</evidence>
<comment type="function">
    <text evidence="10">Component of the origin recognition complex (ORC) that binds origins of replication. DNA-binding is ATP-dependent, however specific DNA sequences that define origins of replication have not been identified so far. ORC is required to assemble the pre-replication complex necessary to initiate DNA replication.</text>
</comment>
<keyword evidence="13" id="KW-0378">Hydrolase</keyword>
<comment type="subcellular location">
    <subcellularLocation>
        <location evidence="1 10">Nucleus</location>
    </subcellularLocation>
</comment>
<evidence type="ECO:0000256" key="10">
    <source>
        <dbReference type="RuleBase" id="RU365058"/>
    </source>
</evidence>
<dbReference type="STRING" id="106004.A0A1Y2BSI6"/>
<evidence type="ECO:0000256" key="1">
    <source>
        <dbReference type="ARBA" id="ARBA00004123"/>
    </source>
</evidence>
<dbReference type="Proteomes" id="UP000193467">
    <property type="component" value="Unassembled WGS sequence"/>
</dbReference>
<dbReference type="GO" id="GO:0003688">
    <property type="term" value="F:DNA replication origin binding"/>
    <property type="evidence" value="ECO:0007669"/>
    <property type="project" value="UniProtKB-ARBA"/>
</dbReference>
<keyword evidence="14" id="KW-1185">Reference proteome</keyword>
<protein>
    <recommendedName>
        <fullName evidence="10">Origin recognition complex subunit 1</fullName>
    </recommendedName>
</protein>
<dbReference type="CDD" id="cd00009">
    <property type="entry name" value="AAA"/>
    <property type="match status" value="1"/>
</dbReference>
<dbReference type="SUPFAM" id="SSF52540">
    <property type="entry name" value="P-loop containing nucleoside triphosphate hydrolases"/>
    <property type="match status" value="1"/>
</dbReference>
<evidence type="ECO:0000259" key="12">
    <source>
        <dbReference type="SMART" id="SM00382"/>
    </source>
</evidence>
<dbReference type="InterPro" id="IPR054425">
    <property type="entry name" value="Cdc6_ORC1-like_ATPase_lid"/>
</dbReference>
<dbReference type="GO" id="GO:0033314">
    <property type="term" value="P:mitotic DNA replication checkpoint signaling"/>
    <property type="evidence" value="ECO:0007669"/>
    <property type="project" value="TreeGrafter"/>
</dbReference>
<evidence type="ECO:0000256" key="9">
    <source>
        <dbReference type="ARBA" id="ARBA00023242"/>
    </source>
</evidence>
<sequence length="376" mass="41666">PFSQAQALLHVSATPEFLPCREKQREEISGILGDGIISGSGTCLYIHGVPGTGKTATVHSVVRELQKDPDIPPFQFLEINGMKIAEPSTAFSILWEAVSGGKKAASPRVALGELERWFAEPRVGRGTTVVLVDELDQMITKKQDVVYNFFNWPHMPHSKLIVIAVANTMDLPERELSGKIRSRLGSNRLVFTPYKWDELSTIILSRLDQGGKGLKDKVFATKAVEVIAKKVAAGAGDARRALDVARCVARWRSSFEGFLSFWRRRRRSSAPSRADPTPPRSTEHRRTVEKVSQLPPPTRLCTISDASATYREMTDYGSNAFLKGLSLQEKVLMLSLGQVVRRRGVGEVEVDEVCFLFCSLLLPFLGSFSRPRAEPS</sequence>
<keyword evidence="7" id="KW-0460">Magnesium</keyword>